<proteinExistence type="predicted"/>
<feature type="region of interest" description="Disordered" evidence="2">
    <location>
        <begin position="645"/>
        <end position="676"/>
    </location>
</feature>
<dbReference type="OrthoDB" id="73448at2759"/>
<dbReference type="EMBL" id="SHOA02000001">
    <property type="protein sequence ID" value="TDH73524.1"/>
    <property type="molecule type" value="Genomic_DNA"/>
</dbReference>
<feature type="compositionally biased region" description="Polar residues" evidence="2">
    <location>
        <begin position="645"/>
        <end position="672"/>
    </location>
</feature>
<comment type="caution">
    <text evidence="3">The sequence shown here is derived from an EMBL/GenBank/DDBJ whole genome shotgun (WGS) entry which is preliminary data.</text>
</comment>
<gene>
    <name evidence="3" type="ORF">CCR75_009547</name>
</gene>
<feature type="region of interest" description="Disordered" evidence="2">
    <location>
        <begin position="1"/>
        <end position="28"/>
    </location>
</feature>
<feature type="compositionally biased region" description="Polar residues" evidence="2">
    <location>
        <begin position="375"/>
        <end position="390"/>
    </location>
</feature>
<feature type="compositionally biased region" description="Basic and acidic residues" evidence="2">
    <location>
        <begin position="391"/>
        <end position="404"/>
    </location>
</feature>
<feature type="compositionally biased region" description="Low complexity" evidence="2">
    <location>
        <begin position="405"/>
        <end position="418"/>
    </location>
</feature>
<protein>
    <submittedName>
        <fullName evidence="3">Uncharacterized protein</fullName>
    </submittedName>
</protein>
<feature type="region of interest" description="Disordered" evidence="2">
    <location>
        <begin position="375"/>
        <end position="418"/>
    </location>
</feature>
<sequence>MDQHPLLPDKVDKRGSAMQDLGTPRYPLTYMKIDDGGLSAAQRVRLEPSNYSDSRAHSSSRSNSSEVDFATDSSLNDKIDEKKNGPKSCPTKLQDTRVVKSNYTYGSRRPLRSGEAVVSKLLPTRDTVSSLMKYLHELQISEASMRRQLVTTKRHTEKDLYQSLSKLNELQKAMQMVERDRQTAQQKLEEKEMRIRELAAKLEKAEATQEAKIRPSDSGTFVNDDSDIVTNEVALPKKDESSVEHICTLERAKEPDLTAAISQSAIQSPPFELMSPHSPKQPLWDPWASGGATPMKDLPPVFTMGGTGLQAQTTSVSVVTKNLGLRQAENYELKSVLASPHEPSDEAIESLLLSPCAKEHNTIAEVAREQAASNLLDSQVPASNVGSTPLTEKRRPHDLLRTISEKSSQQVRQESSSRKFPSFSKPMLYVGAMPPIYESPYEQPVVCLTAHSDELEMHNPHTQQITQPPSSSTQKARPKYGETVILPSNNDEHSATLVPPIAVFEKNALKVSRPSLKSAQIAQDPHPARKLYIGTEKSLNAVPSTALPIQKDSKIDSAEPHLLEAWLINFFTKVDKERLKMAAVYLKRYAGREKWLFAELTKRYGAIEVDAMKAQYEKGMNDATTSSSGGYTRKFKVATDAVASKKQSNSGFQGQPQYQQLSRSPNSDSNLNFGDASSAFKENNALKCQLGQEAIKTRAPSDSSGKDAMYHKKTIMQRCSPSKGRNFPVTGPPASLQSPQKSSDSKIAAEVCSSSLLMMNESTFVQYDEPIQGLNQPSIPPHTDEQTNNVAPLGLHQRHNTSKPSALYQKGEPSNVTLESMLRDLYRKHQPDKLKNAITVAKQYVGKERELVKLLKGKYGALSVKRLEENLELLERVHDANRRRKHVGKNRIFFVLTISLGFWLLSLSVMIVNFVVLDAWECHRVGRDMQPAKECALFNKELEAFTYDRVADYMSQTYPNACFCSEWNARKSGLHSNFSRYELVNMAKLVPFSPNSFKVPWIASVKGLAISQVFNASAKSVVDQLLSAGLFLWSTVLDFADFSKTKAYPVEDNIAHTLLLEEERNRDAYTLKQVADEMESTSKVDAIDYLLLEKDTATALFNAGDIKGELGAEQLTAVIDASKEAPEANGLPSKGHGDESDNPLNEALQESPLFSHSAVEMDAIEDHLILEGPSSAPYEDYKPTMDLSGDVFQEVKPVVGSLITKAFESNSNAAKEVTAMADGDNDVAIENVVPDLVLKLAFGSEFCNANSSNLNSIGSYDDDRGDKKRFVALTEYKSKNTSAQFDEQLEAHVSQIDDAKTAMPIEAEVSIFKVELRNEVTDLIQINTGVAAVPSEREPIKVDEVKGSIFSSESQAASFNAVCFEEDLKHCSAGLNMFSTTKAQNSKTKASVLLEKSEVTEALKASDTAGTNCGGRNEDLTMEAEGAKHINMCSIENADAIAADEIESNITFKNEDLHVDNEVEFESVIEVMTEPAQTTKRELEGNQKVLINEFSELADDVESKKEGKISHKVIDETHQSANHKTSTSNVDMSECVKEHGADEISERDIETDKSYSSERNFDVIRAAAFEENDVEAEFLKLGDEDEAEDEDITYMEELEHPDEVLRMAEQAAAADIVAMETRW</sequence>
<name>A0A976NZ72_BRELC</name>
<feature type="region of interest" description="Disordered" evidence="2">
    <location>
        <begin position="1125"/>
        <end position="1145"/>
    </location>
</feature>
<keyword evidence="4" id="KW-1185">Reference proteome</keyword>
<feature type="compositionally biased region" description="Low complexity" evidence="2">
    <location>
        <begin position="49"/>
        <end position="65"/>
    </location>
</feature>
<organism evidence="3 4">
    <name type="scientific">Bremia lactucae</name>
    <name type="common">Lettuce downy mildew</name>
    <dbReference type="NCBI Taxonomy" id="4779"/>
    <lineage>
        <taxon>Eukaryota</taxon>
        <taxon>Sar</taxon>
        <taxon>Stramenopiles</taxon>
        <taxon>Oomycota</taxon>
        <taxon>Peronosporomycetes</taxon>
        <taxon>Peronosporales</taxon>
        <taxon>Peronosporaceae</taxon>
        <taxon>Bremia</taxon>
    </lineage>
</organism>
<feature type="coiled-coil region" evidence="1">
    <location>
        <begin position="167"/>
        <end position="208"/>
    </location>
</feature>
<keyword evidence="1" id="KW-0175">Coiled coil</keyword>
<feature type="region of interest" description="Disordered" evidence="2">
    <location>
        <begin position="717"/>
        <end position="745"/>
    </location>
</feature>
<dbReference type="Proteomes" id="UP000294530">
    <property type="component" value="Unassembled WGS sequence"/>
</dbReference>
<feature type="compositionally biased region" description="Basic and acidic residues" evidence="2">
    <location>
        <begin position="75"/>
        <end position="84"/>
    </location>
</feature>
<dbReference type="KEGG" id="blac:94353257"/>
<evidence type="ECO:0000313" key="3">
    <source>
        <dbReference type="EMBL" id="TDH73524.1"/>
    </source>
</evidence>
<evidence type="ECO:0000313" key="4">
    <source>
        <dbReference type="Proteomes" id="UP000294530"/>
    </source>
</evidence>
<evidence type="ECO:0000256" key="2">
    <source>
        <dbReference type="SAM" id="MobiDB-lite"/>
    </source>
</evidence>
<feature type="region of interest" description="Disordered" evidence="2">
    <location>
        <begin position="46"/>
        <end position="92"/>
    </location>
</feature>
<dbReference type="GeneID" id="94353257"/>
<accession>A0A976NZ72</accession>
<reference evidence="3 4" key="1">
    <citation type="journal article" date="2021" name="Genome Biol.">
        <title>AFLAP: assembly-free linkage analysis pipeline using k-mers from genome sequencing data.</title>
        <authorList>
            <person name="Fletcher K."/>
            <person name="Zhang L."/>
            <person name="Gil J."/>
            <person name="Han R."/>
            <person name="Cavanaugh K."/>
            <person name="Michelmore R."/>
        </authorList>
    </citation>
    <scope>NUCLEOTIDE SEQUENCE [LARGE SCALE GENOMIC DNA]</scope>
    <source>
        <strain evidence="3 4">SF5</strain>
    </source>
</reference>
<evidence type="ECO:0000256" key="1">
    <source>
        <dbReference type="SAM" id="Coils"/>
    </source>
</evidence>
<feature type="compositionally biased region" description="Basic and acidic residues" evidence="2">
    <location>
        <begin position="1"/>
        <end position="15"/>
    </location>
</feature>
<dbReference type="RefSeq" id="XP_067823022.1">
    <property type="nucleotide sequence ID" value="XM_067967586.1"/>
</dbReference>